<dbReference type="Proteomes" id="UP001479436">
    <property type="component" value="Unassembled WGS sequence"/>
</dbReference>
<keyword evidence="8" id="KW-1185">Reference proteome</keyword>
<protein>
    <submittedName>
        <fullName evidence="7">Uncharacterized protein</fullName>
    </submittedName>
</protein>
<keyword evidence="2" id="KW-1003">Cell membrane</keyword>
<reference evidence="7 8" key="1">
    <citation type="submission" date="2023-04" db="EMBL/GenBank/DDBJ databases">
        <title>Genome of Basidiobolus ranarum AG-B5.</title>
        <authorList>
            <person name="Stajich J.E."/>
            <person name="Carter-House D."/>
            <person name="Gryganskyi A."/>
        </authorList>
    </citation>
    <scope>NUCLEOTIDE SEQUENCE [LARGE SCALE GENOMIC DNA]</scope>
    <source>
        <strain evidence="7 8">AG-B5</strain>
    </source>
</reference>
<feature type="transmembrane region" description="Helical" evidence="6">
    <location>
        <begin position="658"/>
        <end position="680"/>
    </location>
</feature>
<feature type="transmembrane region" description="Helical" evidence="6">
    <location>
        <begin position="613"/>
        <end position="638"/>
    </location>
</feature>
<keyword evidence="4" id="KW-0808">Transferase</keyword>
<organism evidence="7 8">
    <name type="scientific">Basidiobolus ranarum</name>
    <dbReference type="NCBI Taxonomy" id="34480"/>
    <lineage>
        <taxon>Eukaryota</taxon>
        <taxon>Fungi</taxon>
        <taxon>Fungi incertae sedis</taxon>
        <taxon>Zoopagomycota</taxon>
        <taxon>Entomophthoromycotina</taxon>
        <taxon>Basidiobolomycetes</taxon>
        <taxon>Basidiobolales</taxon>
        <taxon>Basidiobolaceae</taxon>
        <taxon>Basidiobolus</taxon>
    </lineage>
</organism>
<name>A0ABR2WMR4_9FUNG</name>
<feature type="transmembrane region" description="Helical" evidence="6">
    <location>
        <begin position="586"/>
        <end position="606"/>
    </location>
</feature>
<dbReference type="InterPro" id="IPR029044">
    <property type="entry name" value="Nucleotide-diphossugar_trans"/>
</dbReference>
<comment type="caution">
    <text evidence="7">The sequence shown here is derived from an EMBL/GenBank/DDBJ whole genome shotgun (WGS) entry which is preliminary data.</text>
</comment>
<dbReference type="PANTHER" id="PTHR22913">
    <property type="entry name" value="HYALURONAN SYNTHASE"/>
    <property type="match status" value="1"/>
</dbReference>
<evidence type="ECO:0000256" key="5">
    <source>
        <dbReference type="ARBA" id="ARBA00023136"/>
    </source>
</evidence>
<dbReference type="Pfam" id="PF13641">
    <property type="entry name" value="Glyco_tranf_2_3"/>
    <property type="match status" value="1"/>
</dbReference>
<evidence type="ECO:0000313" key="7">
    <source>
        <dbReference type="EMBL" id="KAK9762800.1"/>
    </source>
</evidence>
<dbReference type="EMBL" id="JASJQH010000829">
    <property type="protein sequence ID" value="KAK9762800.1"/>
    <property type="molecule type" value="Genomic_DNA"/>
</dbReference>
<keyword evidence="6" id="KW-1133">Transmembrane helix</keyword>
<sequence length="750" mass="85179">MIQVTLLQRSYIQSAGPDSVNEAGFRIFGRNKTLIRIVGLLSQDEIIMFGNPLDAVIPDEVNRNNQDLADIATIHRESEFLDQHREFKDEHKLLESQVGKITPELSSIVNSLSKNNTGKLSSMSLSSNDNINSVKNANIVKKDAIDEHPTVNCDNNDLSKYMNPNHKTIVKTLQQVSAASAAPTSTPVSLPKKFLWISTVLVSLLLIYLTPLPPWLPKSFQLGAREISISYAILIFTNAFTITTFALNRRNIEKRRRNRGTRWKGMTTAVLAVGYREDPIVLEGCLRSIKALTYHLNRKVLLIIDGDEKQDEYMADIFMNVFESHNPLILRPCFVVADVGKDHLLTSKLKQRIADARGPVCILQPHRGKREAMYTGFAALLDSGIEGVVVTDSDTFLDPKSVQELAFCVSESPNIGAATGDVRIYNTGTWISFLSSLWYWFAFNLERSSQSYHGVVNCVSGPLGLYRMTVIRKIMDQWKQQSFMGVKCTYGDDRHLTNLVLSHGMKVKFTHHAICYTDTPMTFVSWFMQQTRWAKSFFREIPIQLACMHRHSPYMTLALIYHVVYPLLIVYNILECIYIGTIVHVIWQSGWLVMLGSIKAMFAVAVTGEIKFFFYPIYSGLYLIGHLPTKLFALFTLYNNSWGTNARLFRGFTRYQNYLPPIVWCLFLLNGAIQIFIRSLSDLKSQTNSDPVTVIVLLVLILVYALVYYFVFHTSGVMKSVYIRNYGYEEICRNTKMSENAIQAARREAS</sequence>
<keyword evidence="3" id="KW-0328">Glycosyltransferase</keyword>
<keyword evidence="5 6" id="KW-0472">Membrane</keyword>
<dbReference type="SUPFAM" id="SSF53448">
    <property type="entry name" value="Nucleotide-diphospho-sugar transferases"/>
    <property type="match status" value="1"/>
</dbReference>
<dbReference type="Gene3D" id="3.90.550.10">
    <property type="entry name" value="Spore Coat Polysaccharide Biosynthesis Protein SpsA, Chain A"/>
    <property type="match status" value="1"/>
</dbReference>
<evidence type="ECO:0000313" key="8">
    <source>
        <dbReference type="Proteomes" id="UP001479436"/>
    </source>
</evidence>
<evidence type="ECO:0000256" key="3">
    <source>
        <dbReference type="ARBA" id="ARBA00022676"/>
    </source>
</evidence>
<gene>
    <name evidence="7" type="ORF">K7432_011122</name>
</gene>
<proteinExistence type="predicted"/>
<feature type="transmembrane region" description="Helical" evidence="6">
    <location>
        <begin position="194"/>
        <end position="216"/>
    </location>
</feature>
<feature type="transmembrane region" description="Helical" evidence="6">
    <location>
        <begin position="228"/>
        <end position="247"/>
    </location>
</feature>
<comment type="subcellular location">
    <subcellularLocation>
        <location evidence="1">Cell membrane</location>
    </subcellularLocation>
</comment>
<dbReference type="PANTHER" id="PTHR22913:SF12">
    <property type="entry name" value="MANNURONAN SYNTHASE"/>
    <property type="match status" value="1"/>
</dbReference>
<evidence type="ECO:0000256" key="6">
    <source>
        <dbReference type="SAM" id="Phobius"/>
    </source>
</evidence>
<evidence type="ECO:0000256" key="4">
    <source>
        <dbReference type="ARBA" id="ARBA00022679"/>
    </source>
</evidence>
<accession>A0ABR2WMR4</accession>
<keyword evidence="6" id="KW-0812">Transmembrane</keyword>
<evidence type="ECO:0000256" key="1">
    <source>
        <dbReference type="ARBA" id="ARBA00004236"/>
    </source>
</evidence>
<evidence type="ECO:0000256" key="2">
    <source>
        <dbReference type="ARBA" id="ARBA00022475"/>
    </source>
</evidence>
<feature type="transmembrane region" description="Helical" evidence="6">
    <location>
        <begin position="554"/>
        <end position="574"/>
    </location>
</feature>
<feature type="transmembrane region" description="Helical" evidence="6">
    <location>
        <begin position="692"/>
        <end position="711"/>
    </location>
</feature>